<dbReference type="RefSeq" id="WP_345086293.1">
    <property type="nucleotide sequence ID" value="NZ_BAAAWG010000010.1"/>
</dbReference>
<gene>
    <name evidence="3" type="ORF">ACFP3M_09075</name>
</gene>
<dbReference type="InterPro" id="IPR025164">
    <property type="entry name" value="Toastrack_DUF4097"/>
</dbReference>
<feature type="domain" description="DUF4097" evidence="2">
    <location>
        <begin position="149"/>
        <end position="294"/>
    </location>
</feature>
<evidence type="ECO:0000313" key="3">
    <source>
        <dbReference type="EMBL" id="MFC5892964.1"/>
    </source>
</evidence>
<keyword evidence="4" id="KW-1185">Reference proteome</keyword>
<evidence type="ECO:0000256" key="1">
    <source>
        <dbReference type="SAM" id="MobiDB-lite"/>
    </source>
</evidence>
<dbReference type="Pfam" id="PF13349">
    <property type="entry name" value="DUF4097"/>
    <property type="match status" value="1"/>
</dbReference>
<dbReference type="EMBL" id="JBHSPW010000003">
    <property type="protein sequence ID" value="MFC5892964.1"/>
    <property type="molecule type" value="Genomic_DNA"/>
</dbReference>
<accession>A0ABW1FGI7</accession>
<feature type="compositionally biased region" description="Low complexity" evidence="1">
    <location>
        <begin position="1"/>
        <end position="17"/>
    </location>
</feature>
<evidence type="ECO:0000313" key="4">
    <source>
        <dbReference type="Proteomes" id="UP001596241"/>
    </source>
</evidence>
<sequence>MSNESSFGTSSSSASGSGAPGPEDAQVRYPLRVAEPRTLEIGEPVRALEIRVCGGAVNVVGSAEEGPARVEIGEVKGHPLTVSVQDGTLSVGYDDPPWKGPWKSLFTFLRGKGWRDHRAEVSVTVPSATRVDIGSVGASAVVTGVAGPARVHTVSGDSTLVGLTGEVRAETVSGRVEAQGVTGGLRFHSVSGDLTVLDGGAATVQAESVSGDMVLDLDPSDRGADIQLTSVSGEVAIRLPEPADTRVEAGTTSGTFSNAFDTLRVGGGWGAKNLSGTLGSGAGRLKVTTVSGGLALLRRPVFESGDGGRPGDGPATPSTEKKVL</sequence>
<feature type="region of interest" description="Disordered" evidence="1">
    <location>
        <begin position="1"/>
        <end position="31"/>
    </location>
</feature>
<proteinExistence type="predicted"/>
<comment type="caution">
    <text evidence="3">The sequence shown here is derived from an EMBL/GenBank/DDBJ whole genome shotgun (WGS) entry which is preliminary data.</text>
</comment>
<feature type="region of interest" description="Disordered" evidence="1">
    <location>
        <begin position="301"/>
        <end position="324"/>
    </location>
</feature>
<name>A0ABW1FGI7_9ACTN</name>
<evidence type="ECO:0000259" key="2">
    <source>
        <dbReference type="Pfam" id="PF13349"/>
    </source>
</evidence>
<organism evidence="3 4">
    <name type="scientific">Streptomyces ramulosus</name>
    <dbReference type="NCBI Taxonomy" id="47762"/>
    <lineage>
        <taxon>Bacteria</taxon>
        <taxon>Bacillati</taxon>
        <taxon>Actinomycetota</taxon>
        <taxon>Actinomycetes</taxon>
        <taxon>Kitasatosporales</taxon>
        <taxon>Streptomycetaceae</taxon>
        <taxon>Streptomyces</taxon>
    </lineage>
</organism>
<dbReference type="Proteomes" id="UP001596241">
    <property type="component" value="Unassembled WGS sequence"/>
</dbReference>
<reference evidence="4" key="1">
    <citation type="journal article" date="2019" name="Int. J. Syst. Evol. Microbiol.">
        <title>The Global Catalogue of Microorganisms (GCM) 10K type strain sequencing project: providing services to taxonomists for standard genome sequencing and annotation.</title>
        <authorList>
            <consortium name="The Broad Institute Genomics Platform"/>
            <consortium name="The Broad Institute Genome Sequencing Center for Infectious Disease"/>
            <person name="Wu L."/>
            <person name="Ma J."/>
        </authorList>
    </citation>
    <scope>NUCLEOTIDE SEQUENCE [LARGE SCALE GENOMIC DNA]</scope>
    <source>
        <strain evidence="4">CGMCC 1.15809</strain>
    </source>
</reference>
<protein>
    <submittedName>
        <fullName evidence="3">DUF4097 domain-containing protein</fullName>
    </submittedName>
</protein>
<dbReference type="Gene3D" id="2.160.20.120">
    <property type="match status" value="1"/>
</dbReference>